<dbReference type="FunFam" id="3.40.30.10:FF:000296">
    <property type="entry name" value="Glutathione S-transferase"/>
    <property type="match status" value="1"/>
</dbReference>
<dbReference type="PANTHER" id="PTHR32419:SF6">
    <property type="entry name" value="GLUTATHIONE S-TRANSFERASE OMEGA-LIKE 1-RELATED"/>
    <property type="match status" value="1"/>
</dbReference>
<dbReference type="AlphaFoldDB" id="A0A3F2RF92"/>
<evidence type="ECO:0000313" key="4">
    <source>
        <dbReference type="Proteomes" id="UP000277300"/>
    </source>
</evidence>
<dbReference type="Proteomes" id="UP000284657">
    <property type="component" value="Unassembled WGS sequence"/>
</dbReference>
<dbReference type="Gene3D" id="3.40.30.10">
    <property type="entry name" value="Glutaredoxin"/>
    <property type="match status" value="1"/>
</dbReference>
<dbReference type="GO" id="GO:0005737">
    <property type="term" value="C:cytoplasm"/>
    <property type="evidence" value="ECO:0007669"/>
    <property type="project" value="TreeGrafter"/>
</dbReference>
<evidence type="ECO:0000313" key="5">
    <source>
        <dbReference type="Proteomes" id="UP000284657"/>
    </source>
</evidence>
<proteinExistence type="predicted"/>
<dbReference type="InterPro" id="IPR036249">
    <property type="entry name" value="Thioredoxin-like_sf"/>
</dbReference>
<dbReference type="InterPro" id="IPR016639">
    <property type="entry name" value="GST_Omega/GSH"/>
</dbReference>
<dbReference type="Proteomes" id="UP000277300">
    <property type="component" value="Unassembled WGS sequence"/>
</dbReference>
<evidence type="ECO:0000313" key="3">
    <source>
        <dbReference type="EMBL" id="RLN58890.1"/>
    </source>
</evidence>
<organism evidence="2 4">
    <name type="scientific">Phytophthora kernoviae</name>
    <dbReference type="NCBI Taxonomy" id="325452"/>
    <lineage>
        <taxon>Eukaryota</taxon>
        <taxon>Sar</taxon>
        <taxon>Stramenopiles</taxon>
        <taxon>Oomycota</taxon>
        <taxon>Peronosporomycetes</taxon>
        <taxon>Peronosporales</taxon>
        <taxon>Peronosporaceae</taxon>
        <taxon>Phytophthora</taxon>
    </lineage>
</organism>
<comment type="caution">
    <text evidence="2">The sequence shown here is derived from an EMBL/GenBank/DDBJ whole genome shotgun (WGS) entry which is preliminary data.</text>
</comment>
<dbReference type="InterPro" id="IPR010987">
    <property type="entry name" value="Glutathione-S-Trfase_C-like"/>
</dbReference>
<dbReference type="OrthoDB" id="2309723at2759"/>
<dbReference type="PROSITE" id="PS50405">
    <property type="entry name" value="GST_CTER"/>
    <property type="match status" value="1"/>
</dbReference>
<evidence type="ECO:0000259" key="1">
    <source>
        <dbReference type="PROSITE" id="PS50405"/>
    </source>
</evidence>
<dbReference type="Gene3D" id="1.20.1050.10">
    <property type="match status" value="1"/>
</dbReference>
<feature type="domain" description="GST C-terminal" evidence="1">
    <location>
        <begin position="168"/>
        <end position="298"/>
    </location>
</feature>
<dbReference type="PANTHER" id="PTHR32419">
    <property type="entry name" value="GLUTATHIONYL-HYDROQUINONE REDUCTASE"/>
    <property type="match status" value="1"/>
</dbReference>
<reference evidence="4 5" key="1">
    <citation type="submission" date="2018-07" db="EMBL/GenBank/DDBJ databases">
        <title>Genome sequencing of oomycete isolates from Chile give support for New Zealand origin for Phytophthora kernoviae and make available the first Nothophytophthora sp. genome.</title>
        <authorList>
            <person name="Studholme D.J."/>
            <person name="Sanfuentes E."/>
            <person name="Panda P."/>
            <person name="Hill R."/>
            <person name="Sambles C."/>
            <person name="Grant M."/>
            <person name="Williams N.M."/>
            <person name="Mcdougal R.L."/>
        </authorList>
    </citation>
    <scope>NUCLEOTIDE SEQUENCE [LARGE SCALE GENOMIC DNA]</scope>
    <source>
        <strain evidence="2">Chile6</strain>
        <strain evidence="3">Chile7</strain>
    </source>
</reference>
<accession>A0A3F2RF92</accession>
<gene>
    <name evidence="3" type="ORF">BBJ29_000161</name>
    <name evidence="2" type="ORF">BBP00_00008514</name>
</gene>
<dbReference type="EMBL" id="MBDO02000436">
    <property type="protein sequence ID" value="RLN55380.1"/>
    <property type="molecule type" value="Genomic_DNA"/>
</dbReference>
<dbReference type="SUPFAM" id="SSF52833">
    <property type="entry name" value="Thioredoxin-like"/>
    <property type="match status" value="1"/>
</dbReference>
<protein>
    <recommendedName>
        <fullName evidence="1">GST C-terminal domain-containing protein</fullName>
    </recommendedName>
</protein>
<dbReference type="InterPro" id="IPR036282">
    <property type="entry name" value="Glutathione-S-Trfase_C_sf"/>
</dbReference>
<sequence>MATQPAPYDYTIDTNAGAKFSAEKGRYHLYVTYSCPFACRALAARNLLGLEDVIGLSVAHPIHQRTKPDDDNDQHLGWVFVDPETTPTVVGFNGLKYPTEGCTPDTVNHVKFVRDLYEKVDPTPRKFSVPVLWDKKTHTIVSEQSTGILRTLDSGFRDLVPSDVHLYPKELREEIDEVENGLLTEISTSLIKSLFAKSSETAREELEKGFVGIGKLDELLSRQRYLVVKGVTEADVRLFNTLIRVDVAQKKTSQQNLTHFPNVVGYLRDLYQIPAMKRTVNWDHLKIAIVNHRPDALLAEGPFIDYDVPHGRGNLS</sequence>
<evidence type="ECO:0000313" key="2">
    <source>
        <dbReference type="EMBL" id="RLN55380.1"/>
    </source>
</evidence>
<dbReference type="SUPFAM" id="SSF47616">
    <property type="entry name" value="GST C-terminal domain-like"/>
    <property type="match status" value="1"/>
</dbReference>
<dbReference type="EMBL" id="MBAD02001078">
    <property type="protein sequence ID" value="RLN58890.1"/>
    <property type="molecule type" value="Genomic_DNA"/>
</dbReference>
<dbReference type="GO" id="GO:0004364">
    <property type="term" value="F:glutathione transferase activity"/>
    <property type="evidence" value="ECO:0007669"/>
    <property type="project" value="InterPro"/>
</dbReference>
<name>A0A3F2RF92_9STRA</name>